<evidence type="ECO:0000313" key="2">
    <source>
        <dbReference type="Proteomes" id="UP000199013"/>
    </source>
</evidence>
<proteinExistence type="predicted"/>
<accession>A0A1C3NSY8</accession>
<keyword evidence="2" id="KW-1185">Reference proteome</keyword>
<dbReference type="Proteomes" id="UP000199013">
    <property type="component" value="Unassembled WGS sequence"/>
</dbReference>
<dbReference type="AlphaFoldDB" id="A0A1C3NSY8"/>
<dbReference type="EMBL" id="FLUV01000053">
    <property type="protein sequence ID" value="SBW17235.1"/>
    <property type="molecule type" value="Genomic_DNA"/>
</dbReference>
<gene>
    <name evidence="1" type="ORF">FDG2_0122</name>
</gene>
<reference evidence="2" key="1">
    <citation type="submission" date="2016-02" db="EMBL/GenBank/DDBJ databases">
        <authorList>
            <person name="Wibberg D."/>
        </authorList>
    </citation>
    <scope>NUCLEOTIDE SEQUENCE [LARGE SCALE GENOMIC DNA]</scope>
</reference>
<organism evidence="1 2">
    <name type="scientific">Candidatus Protofrankia californiensis</name>
    <dbReference type="NCBI Taxonomy" id="1839754"/>
    <lineage>
        <taxon>Bacteria</taxon>
        <taxon>Bacillati</taxon>
        <taxon>Actinomycetota</taxon>
        <taxon>Actinomycetes</taxon>
        <taxon>Frankiales</taxon>
        <taxon>Frankiaceae</taxon>
        <taxon>Protofrankia</taxon>
    </lineage>
</organism>
<sequence>MVYSLLRLRATDAALRLAARAATAVLDAVSPEATPVQPLSCRGIPAIPVEPVIVADPTTVFTPDEMPVVEAIERAAFDFEAASDLARHADRGKRKARKILDRLPAGVYGAWIVDRVESNRMVADLEAIRATYARLGLGDLPMKAPAASLRVMRTETVVPAVKTLAAVAA</sequence>
<name>A0A1C3NSY8_9ACTN</name>
<evidence type="ECO:0000313" key="1">
    <source>
        <dbReference type="EMBL" id="SBW17235.1"/>
    </source>
</evidence>
<protein>
    <submittedName>
        <fullName evidence="1">Putative secreted protein</fullName>
    </submittedName>
</protein>